<keyword evidence="13" id="KW-1185">Reference proteome</keyword>
<evidence type="ECO:0000256" key="8">
    <source>
        <dbReference type="HAMAP-Rule" id="MF_02003"/>
    </source>
</evidence>
<dbReference type="Pfam" id="PF19302">
    <property type="entry name" value="DUF5915"/>
    <property type="match status" value="1"/>
</dbReference>
<evidence type="ECO:0000256" key="1">
    <source>
        <dbReference type="ARBA" id="ARBA00022598"/>
    </source>
</evidence>
<dbReference type="Gene3D" id="3.90.740.10">
    <property type="entry name" value="Valyl/Leucyl/Isoleucyl-tRNA synthetase, editing domain"/>
    <property type="match status" value="1"/>
</dbReference>
<comment type="subcellular location">
    <subcellularLocation>
        <location evidence="8">Cytoplasm</location>
    </subcellularLocation>
</comment>
<dbReference type="InterPro" id="IPR009008">
    <property type="entry name" value="Val/Leu/Ile-tRNA-synth_edit"/>
</dbReference>
<dbReference type="EC" id="6.1.1.5" evidence="8"/>
<dbReference type="SUPFAM" id="SSF47323">
    <property type="entry name" value="Anticodon-binding domain of a subclass of class I aminoacyl-tRNA synthetases"/>
    <property type="match status" value="1"/>
</dbReference>
<dbReference type="PRINTS" id="PR00984">
    <property type="entry name" value="TRNASYNTHILE"/>
</dbReference>
<keyword evidence="8" id="KW-0862">Zinc</keyword>
<dbReference type="EMBL" id="JBHUFZ010000016">
    <property type="protein sequence ID" value="MFD1890024.1"/>
    <property type="molecule type" value="Genomic_DNA"/>
</dbReference>
<evidence type="ECO:0000313" key="12">
    <source>
        <dbReference type="EMBL" id="MFD1890024.1"/>
    </source>
</evidence>
<keyword evidence="2 8" id="KW-0547">Nucleotide-binding</keyword>
<feature type="region of interest" description="Disordered" evidence="9">
    <location>
        <begin position="1"/>
        <end position="37"/>
    </location>
</feature>
<dbReference type="GO" id="GO:0004822">
    <property type="term" value="F:isoleucine-tRNA ligase activity"/>
    <property type="evidence" value="ECO:0007669"/>
    <property type="project" value="UniProtKB-EC"/>
</dbReference>
<accession>A0ABW4RW37</accession>
<evidence type="ECO:0000256" key="7">
    <source>
        <dbReference type="ARBA" id="ARBA00048359"/>
    </source>
</evidence>
<keyword evidence="8" id="KW-0963">Cytoplasm</keyword>
<feature type="short sequence motif" description="'KMSKS' region" evidence="8">
    <location>
        <begin position="641"/>
        <end position="645"/>
    </location>
</feature>
<evidence type="ECO:0000313" key="13">
    <source>
        <dbReference type="Proteomes" id="UP001597326"/>
    </source>
</evidence>
<evidence type="ECO:0000256" key="6">
    <source>
        <dbReference type="ARBA" id="ARBA00025217"/>
    </source>
</evidence>
<dbReference type="InterPro" id="IPR009080">
    <property type="entry name" value="tRNAsynth_Ia_anticodon-bd"/>
</dbReference>
<comment type="domain">
    <text evidence="8">IleRS has two distinct active sites: one for aminoacylation and one for editing. The misactivated valine is translocated from the active site to the editing site, which sterically excludes the correctly activated isoleucine. The single editing site contains two valyl binding pockets, one specific for each substrate (Val-AMP or Val-tRNA(Ile)).</text>
</comment>
<dbReference type="InterPro" id="IPR023586">
    <property type="entry name" value="Ile-tRNA-ligase_type2"/>
</dbReference>
<keyword evidence="3 8" id="KW-0067">ATP-binding</keyword>
<gene>
    <name evidence="8 12" type="primary">ileS</name>
    <name evidence="12" type="ORF">ACFSCS_07480</name>
</gene>
<dbReference type="SUPFAM" id="SSF52374">
    <property type="entry name" value="Nucleotidylyl transferase"/>
    <property type="match status" value="1"/>
</dbReference>
<comment type="function">
    <text evidence="6 8">Catalyzes the attachment of isoleucine to tRNA(Ile). As IleRS can inadvertently accommodate and process structurally similar amino acids such as valine, to avoid such errors it has two additional distinct tRNA(Ile)-dependent editing activities. One activity is designated as 'pretransfer' editing and involves the hydrolysis of activated Val-AMP. The other activity is designated 'posttransfer' editing and involves deacylation of mischarged Val-tRNA(Ile).</text>
</comment>
<evidence type="ECO:0000256" key="4">
    <source>
        <dbReference type="ARBA" id="ARBA00022917"/>
    </source>
</evidence>
<dbReference type="InterPro" id="IPR002300">
    <property type="entry name" value="aa-tRNA-synth_Ia"/>
</dbReference>
<comment type="catalytic activity">
    <reaction evidence="7 8">
        <text>tRNA(Ile) + L-isoleucine + ATP = L-isoleucyl-tRNA(Ile) + AMP + diphosphate</text>
        <dbReference type="Rhea" id="RHEA:11060"/>
        <dbReference type="Rhea" id="RHEA-COMP:9666"/>
        <dbReference type="Rhea" id="RHEA-COMP:9695"/>
        <dbReference type="ChEBI" id="CHEBI:30616"/>
        <dbReference type="ChEBI" id="CHEBI:33019"/>
        <dbReference type="ChEBI" id="CHEBI:58045"/>
        <dbReference type="ChEBI" id="CHEBI:78442"/>
        <dbReference type="ChEBI" id="CHEBI:78528"/>
        <dbReference type="ChEBI" id="CHEBI:456215"/>
        <dbReference type="EC" id="6.1.1.5"/>
    </reaction>
</comment>
<dbReference type="RefSeq" id="WP_386751341.1">
    <property type="nucleotide sequence ID" value="NZ_BAAAIX010000013.1"/>
</dbReference>
<dbReference type="Gene3D" id="3.40.50.620">
    <property type="entry name" value="HUPs"/>
    <property type="match status" value="2"/>
</dbReference>
<feature type="binding site" evidence="8">
    <location>
        <position position="644"/>
    </location>
    <ligand>
        <name>ATP</name>
        <dbReference type="ChEBI" id="CHEBI:30616"/>
    </ligand>
</feature>
<comment type="caution">
    <text evidence="12">The sequence shown here is derived from an EMBL/GenBank/DDBJ whole genome shotgun (WGS) entry which is preliminary data.</text>
</comment>
<evidence type="ECO:0000256" key="5">
    <source>
        <dbReference type="ARBA" id="ARBA00023146"/>
    </source>
</evidence>
<reference evidence="13" key="1">
    <citation type="journal article" date="2019" name="Int. J. Syst. Evol. Microbiol.">
        <title>The Global Catalogue of Microorganisms (GCM) 10K type strain sequencing project: providing services to taxonomists for standard genome sequencing and annotation.</title>
        <authorList>
            <consortium name="The Broad Institute Genomics Platform"/>
            <consortium name="The Broad Institute Genome Sequencing Center for Infectious Disease"/>
            <person name="Wu L."/>
            <person name="Ma J."/>
        </authorList>
    </citation>
    <scope>NUCLEOTIDE SEQUENCE [LARGE SCALE GENOMIC DNA]</scope>
    <source>
        <strain evidence="13">CAIM 431</strain>
    </source>
</reference>
<dbReference type="CDD" id="cd00818">
    <property type="entry name" value="IleRS_core"/>
    <property type="match status" value="1"/>
</dbReference>
<keyword evidence="5 8" id="KW-0030">Aminoacyl-tRNA synthetase</keyword>
<evidence type="ECO:0000259" key="11">
    <source>
        <dbReference type="Pfam" id="PF08264"/>
    </source>
</evidence>
<name>A0ABW4RW37_9ACTN</name>
<feature type="short sequence motif" description="'HIGH' region" evidence="8">
    <location>
        <begin position="90"/>
        <end position="100"/>
    </location>
</feature>
<evidence type="ECO:0000256" key="9">
    <source>
        <dbReference type="SAM" id="MobiDB-lite"/>
    </source>
</evidence>
<dbReference type="InterPro" id="IPR002301">
    <property type="entry name" value="Ile-tRNA-ligase"/>
</dbReference>
<dbReference type="Gene3D" id="1.10.730.10">
    <property type="entry name" value="Isoleucyl-tRNA Synthetase, Domain 1"/>
    <property type="match status" value="1"/>
</dbReference>
<organism evidence="12 13">
    <name type="scientific">Luteococcus peritonei</name>
    <dbReference type="NCBI Taxonomy" id="88874"/>
    <lineage>
        <taxon>Bacteria</taxon>
        <taxon>Bacillati</taxon>
        <taxon>Actinomycetota</taxon>
        <taxon>Actinomycetes</taxon>
        <taxon>Propionibacteriales</taxon>
        <taxon>Propionibacteriaceae</taxon>
        <taxon>Luteococcus</taxon>
    </lineage>
</organism>
<dbReference type="InterPro" id="IPR014729">
    <property type="entry name" value="Rossmann-like_a/b/a_fold"/>
</dbReference>
<dbReference type="InterPro" id="IPR033709">
    <property type="entry name" value="Anticodon_Ile_ABEc"/>
</dbReference>
<keyword evidence="1 8" id="KW-0436">Ligase</keyword>
<sequence length="1082" mass="120159">MSTEEPTPATPVTAEPSGRAATQEQPEAGRGAQGVQGGSLPLAYRTVPAQVDLPAMEHEVLDFWAANDTFEATLAKTAGGEPWTFYEGPPTANGQPGTHHIEARVFKDVFPRFKSMQGFHVDRKAGWDCHGLPVELAVEKELGIDSKDQIEDFGVEAFNDRCRESVSRHVGQFAELTNRMGYWVNMDEAYWTMAPEYVDSEWWALKTIFDKGLLVEDFRVAPYCPHDQTALSDHELAQGYEDTVDTTVFARFPITSGPLAGQVDLAIWTTTPWTLIANVTVAAGAEISYTVARKDGERPVVIAVENLATALGEDWQAGETYTGAQMEGWTYQRPFDVMEQPGKAFFVVNEDYVAIGEGTGLVHQAYAFGQDDYESNKRHGVEFVNPIGVDGCFKEGQGFVSGLFFKAADPVIIEQLRASGLLLRTLDHEHPYPHCWRCHTPLMYYAMPSWYIRTTQRKEQLLAENEKTNWFPESIKHGRFGDWLSNNIDWALSRSRYWGTPLPVWRNDEDPTKLVCVGSRAELAELAGDPAVATMDPHRPFVDDVVFTLPGESGTYRRVPEVIDAWFDSGSMPFAQWGYPWVEGSKEKFEANYPADFICEATDQTRGWFYTLMAVNTLVFDQSSYKNVLCLGHILAEDGRKMSKHLGNILLPIPLMDKHGADAVRWFMAASGSPWAARRVGDTTITETVRKVLLTYWNTVAFHALYANANGFVPGQASAPAELHVLDRWLRSATNQLVLDVTEALERFDTQHAGSRIADFIDELSNWYVRRSRRRFWDGDASALTTLHETLEVLTRLMAPLVPFVTERVWQDLFVASDPQAPASVHLAYWPVADTAVIDTELARHMELTKRLVELGRSARAEARVKTRQPLARMLVPSYAHAQLDESLVAEIAAELNIAAIDSFSSAGDVVDHSAKGNFRALGKRFGKQTPLVAKAIAEADAAQLAADLTANGTARVDFDGGVEVSAEEVIISERPREGWSVVNEQGETVALDLQLTPELVQAGLAREVIRFVQETRKATGLEVSDRISLEWAAEGELAEAVEQHAQLIADEVLATSMVRGEADQDWAAEPDLGLAVRVTRA</sequence>
<proteinExistence type="inferred from homology"/>
<feature type="domain" description="Methionyl/Valyl/Leucyl/Isoleucyl-tRNA synthetase anticodon-binding" evidence="11">
    <location>
        <begin position="727"/>
        <end position="871"/>
    </location>
</feature>
<comment type="cofactor">
    <cofactor evidence="8">
        <name>Zn(2+)</name>
        <dbReference type="ChEBI" id="CHEBI:29105"/>
    </cofactor>
</comment>
<dbReference type="Pfam" id="PF08264">
    <property type="entry name" value="Anticodon_1"/>
    <property type="match status" value="1"/>
</dbReference>
<evidence type="ECO:0000256" key="3">
    <source>
        <dbReference type="ARBA" id="ARBA00022840"/>
    </source>
</evidence>
<dbReference type="InterPro" id="IPR013155">
    <property type="entry name" value="M/V/L/I-tRNA-synth_anticd-bd"/>
</dbReference>
<dbReference type="Pfam" id="PF00133">
    <property type="entry name" value="tRNA-synt_1"/>
    <property type="match status" value="1"/>
</dbReference>
<keyword evidence="4 8" id="KW-0648">Protein biosynthesis</keyword>
<dbReference type="NCBIfam" id="TIGR00392">
    <property type="entry name" value="ileS"/>
    <property type="match status" value="1"/>
</dbReference>
<feature type="domain" description="Aminoacyl-tRNA synthetase class Ia" evidence="10">
    <location>
        <begin position="60"/>
        <end position="671"/>
    </location>
</feature>
<comment type="subunit">
    <text evidence="8">Monomer.</text>
</comment>
<keyword evidence="8" id="KW-0479">Metal-binding</keyword>
<dbReference type="CDD" id="cd07961">
    <property type="entry name" value="Anticodon_Ia_Ile_ABEc"/>
    <property type="match status" value="1"/>
</dbReference>
<evidence type="ECO:0000256" key="2">
    <source>
        <dbReference type="ARBA" id="ARBA00022741"/>
    </source>
</evidence>
<dbReference type="PANTHER" id="PTHR42780">
    <property type="entry name" value="SOLEUCYL-TRNA SYNTHETASE"/>
    <property type="match status" value="1"/>
</dbReference>
<protein>
    <recommendedName>
        <fullName evidence="8">Isoleucine--tRNA ligase</fullName>
        <ecNumber evidence="8">6.1.1.5</ecNumber>
    </recommendedName>
    <alternativeName>
        <fullName evidence="8">Isoleucyl-tRNA synthetase</fullName>
        <shortName evidence="8">IleRS</shortName>
    </alternativeName>
</protein>
<feature type="compositionally biased region" description="Low complexity" evidence="9">
    <location>
        <begin position="1"/>
        <end position="16"/>
    </location>
</feature>
<dbReference type="SUPFAM" id="SSF50677">
    <property type="entry name" value="ValRS/IleRS/LeuRS editing domain"/>
    <property type="match status" value="1"/>
</dbReference>
<dbReference type="Proteomes" id="UP001597326">
    <property type="component" value="Unassembled WGS sequence"/>
</dbReference>
<dbReference type="PANTHER" id="PTHR42780:SF1">
    <property type="entry name" value="ISOLEUCINE--TRNA LIGASE, CYTOPLASMIC"/>
    <property type="match status" value="1"/>
</dbReference>
<comment type="similarity">
    <text evidence="8">Belongs to the class-I aminoacyl-tRNA synthetase family. IleS type 2 subfamily.</text>
</comment>
<evidence type="ECO:0000259" key="10">
    <source>
        <dbReference type="Pfam" id="PF00133"/>
    </source>
</evidence>
<dbReference type="HAMAP" id="MF_02003">
    <property type="entry name" value="Ile_tRNA_synth_type2"/>
    <property type="match status" value="1"/>
</dbReference>